<dbReference type="SUPFAM" id="SSF53041">
    <property type="entry name" value="Resolvase-like"/>
    <property type="match status" value="1"/>
</dbReference>
<dbReference type="GO" id="GO:0000150">
    <property type="term" value="F:DNA strand exchange activity"/>
    <property type="evidence" value="ECO:0007669"/>
    <property type="project" value="InterPro"/>
</dbReference>
<dbReference type="SMART" id="SM00857">
    <property type="entry name" value="Resolvase"/>
    <property type="match status" value="1"/>
</dbReference>
<dbReference type="CDD" id="cd03770">
    <property type="entry name" value="SR_TndX_transposase"/>
    <property type="match status" value="1"/>
</dbReference>
<dbReference type="InterPro" id="IPR036162">
    <property type="entry name" value="Resolvase-like_N_sf"/>
</dbReference>
<dbReference type="Gene3D" id="3.40.50.1390">
    <property type="entry name" value="Resolvase, N-terminal catalytic domain"/>
    <property type="match status" value="1"/>
</dbReference>
<dbReference type="Pfam" id="PF00239">
    <property type="entry name" value="Resolvase"/>
    <property type="match status" value="1"/>
</dbReference>
<dbReference type="InterPro" id="IPR050639">
    <property type="entry name" value="SSR_resolvase"/>
</dbReference>
<organism evidence="2 3">
    <name type="scientific">Faecalibacillus faecis</name>
    <dbReference type="NCBI Taxonomy" id="1982628"/>
    <lineage>
        <taxon>Bacteria</taxon>
        <taxon>Bacillati</taxon>
        <taxon>Bacillota</taxon>
        <taxon>Erysipelotrichia</taxon>
        <taxon>Erysipelotrichales</taxon>
        <taxon>Coprobacillaceae</taxon>
        <taxon>Faecalibacillus</taxon>
    </lineage>
</organism>
<evidence type="ECO:0000259" key="1">
    <source>
        <dbReference type="PROSITE" id="PS51736"/>
    </source>
</evidence>
<feature type="domain" description="Resolvase/invertase-type recombinase catalytic" evidence="1">
    <location>
        <begin position="25"/>
        <end position="174"/>
    </location>
</feature>
<comment type="caution">
    <text evidence="2">The sequence shown here is derived from an EMBL/GenBank/DDBJ whole genome shotgun (WGS) entry which is preliminary data.</text>
</comment>
<name>A0A2T3G0F3_9FIRM</name>
<dbReference type="PANTHER" id="PTHR30461">
    <property type="entry name" value="DNA-INVERTASE FROM LAMBDOID PROPHAGE"/>
    <property type="match status" value="1"/>
</dbReference>
<proteinExistence type="predicted"/>
<dbReference type="PROSITE" id="PS51736">
    <property type="entry name" value="RECOMBINASES_3"/>
    <property type="match status" value="1"/>
</dbReference>
<dbReference type="InterPro" id="IPR038109">
    <property type="entry name" value="DNA_bind_recomb_sf"/>
</dbReference>
<evidence type="ECO:0000313" key="2">
    <source>
        <dbReference type="EMBL" id="PST41035.1"/>
    </source>
</evidence>
<dbReference type="GO" id="GO:0003677">
    <property type="term" value="F:DNA binding"/>
    <property type="evidence" value="ECO:0007669"/>
    <property type="project" value="InterPro"/>
</dbReference>
<accession>A0A2T3G0F3</accession>
<reference evidence="3" key="1">
    <citation type="submission" date="2018-03" db="EMBL/GenBank/DDBJ databases">
        <title>Lachnoclostridium SNUG30370 gen.nov., sp.nov., isolated from human faeces.</title>
        <authorList>
            <person name="Seo B."/>
            <person name="Jeon K."/>
            <person name="Ko G."/>
        </authorList>
    </citation>
    <scope>NUCLEOTIDE SEQUENCE [LARGE SCALE GENOMIC DNA]</scope>
    <source>
        <strain evidence="3">SNUG30370</strain>
    </source>
</reference>
<gene>
    <name evidence="2" type="ORF">C7U55_05170</name>
</gene>
<dbReference type="Gene3D" id="3.90.1750.20">
    <property type="entry name" value="Putative Large Serine Recombinase, Chain B, Domain 2"/>
    <property type="match status" value="1"/>
</dbReference>
<evidence type="ECO:0000313" key="3">
    <source>
        <dbReference type="Proteomes" id="UP000241201"/>
    </source>
</evidence>
<dbReference type="Proteomes" id="UP000241201">
    <property type="component" value="Unassembled WGS sequence"/>
</dbReference>
<dbReference type="EMBL" id="PYLP01000004">
    <property type="protein sequence ID" value="PST41035.1"/>
    <property type="molecule type" value="Genomic_DNA"/>
</dbReference>
<sequence length="220" mass="24891">MPGCRKGDMTMATANYIKGQNEAKITALYCRLSQDDGREGESNSISNQKEILLAYAQRNNFPNPQFFTDDGFSGTTFDRPSFIQMENLVEQGVVDTIIVKDLSRFGRNYLDVGNYLEIKYPTLGVRFIAIQENVDTLKETGTEMMPFNNIFNEWYAAQTSKKIRAVWKNKAANGKRVSSSVPFGYVRNPQDKEDWLVDEPAAEVVRKIYALCTFANCTAT</sequence>
<protein>
    <recommendedName>
        <fullName evidence="1">Resolvase/invertase-type recombinase catalytic domain-containing protein</fullName>
    </recommendedName>
</protein>
<dbReference type="PANTHER" id="PTHR30461:SF23">
    <property type="entry name" value="DNA RECOMBINASE-RELATED"/>
    <property type="match status" value="1"/>
</dbReference>
<dbReference type="InterPro" id="IPR006119">
    <property type="entry name" value="Resolv_N"/>
</dbReference>
<keyword evidence="3" id="KW-1185">Reference proteome</keyword>
<dbReference type="AlphaFoldDB" id="A0A2T3G0F3"/>